<comment type="caution">
    <text evidence="1">The sequence shown here is derived from an EMBL/GenBank/DDBJ whole genome shotgun (WGS) entry which is preliminary data.</text>
</comment>
<protein>
    <recommendedName>
        <fullName evidence="3">Integrase</fullName>
    </recommendedName>
</protein>
<evidence type="ECO:0000313" key="1">
    <source>
        <dbReference type="EMBL" id="MBP2239391.1"/>
    </source>
</evidence>
<dbReference type="EMBL" id="JAGILA010000013">
    <property type="protein sequence ID" value="MBP2239391.1"/>
    <property type="molecule type" value="Genomic_DNA"/>
</dbReference>
<dbReference type="Proteomes" id="UP000730739">
    <property type="component" value="Unassembled WGS sequence"/>
</dbReference>
<name>A0ABS4R920_9HYPH</name>
<gene>
    <name evidence="1" type="ORF">J2Z31_005938</name>
</gene>
<keyword evidence="2" id="KW-1185">Reference proteome</keyword>
<proteinExistence type="predicted"/>
<organism evidence="1 2">
    <name type="scientific">Sinorhizobium kostiense</name>
    <dbReference type="NCBI Taxonomy" id="76747"/>
    <lineage>
        <taxon>Bacteria</taxon>
        <taxon>Pseudomonadati</taxon>
        <taxon>Pseudomonadota</taxon>
        <taxon>Alphaproteobacteria</taxon>
        <taxon>Hyphomicrobiales</taxon>
        <taxon>Rhizobiaceae</taxon>
        <taxon>Sinorhizobium/Ensifer group</taxon>
        <taxon>Sinorhizobium</taxon>
    </lineage>
</organism>
<evidence type="ECO:0008006" key="3">
    <source>
        <dbReference type="Google" id="ProtNLM"/>
    </source>
</evidence>
<accession>A0ABS4R920</accession>
<sequence>MKTLKQKEVQGLTHKDAANARKRIRAFIDTI</sequence>
<reference evidence="1 2" key="1">
    <citation type="submission" date="2021-03" db="EMBL/GenBank/DDBJ databases">
        <title>Genomic Encyclopedia of Type Strains, Phase IV (KMG-IV): sequencing the most valuable type-strain genomes for metagenomic binning, comparative biology and taxonomic classification.</title>
        <authorList>
            <person name="Goeker M."/>
        </authorList>
    </citation>
    <scope>NUCLEOTIDE SEQUENCE [LARGE SCALE GENOMIC DNA]</scope>
    <source>
        <strain evidence="1 2">DSM 13372</strain>
    </source>
</reference>
<evidence type="ECO:0000313" key="2">
    <source>
        <dbReference type="Proteomes" id="UP000730739"/>
    </source>
</evidence>